<keyword evidence="5" id="KW-0378">Hydrolase</keyword>
<evidence type="ECO:0000313" key="5">
    <source>
        <dbReference type="EMBL" id="NEI73378.1"/>
    </source>
</evidence>
<comment type="similarity">
    <text evidence="1">Belongs to the type-I restriction system S methylase family.</text>
</comment>
<gene>
    <name evidence="5" type="ORF">GR212_27880</name>
</gene>
<protein>
    <submittedName>
        <fullName evidence="5">Restriction endonuclease subunit S</fullName>
    </submittedName>
</protein>
<dbReference type="PANTHER" id="PTHR43140">
    <property type="entry name" value="TYPE-1 RESTRICTION ENZYME ECOKI SPECIFICITY PROTEIN"/>
    <property type="match status" value="1"/>
</dbReference>
<keyword evidence="3" id="KW-0238">DNA-binding</keyword>
<keyword evidence="2" id="KW-0680">Restriction system</keyword>
<dbReference type="InterPro" id="IPR051212">
    <property type="entry name" value="Type-I_RE_S_subunit"/>
</dbReference>
<dbReference type="CDD" id="cd17260">
    <property type="entry name" value="RMtype1_S_EcoEI-TRD1-CR1_like"/>
    <property type="match status" value="1"/>
</dbReference>
<dbReference type="PANTHER" id="PTHR43140:SF1">
    <property type="entry name" value="TYPE I RESTRICTION ENZYME ECOKI SPECIFICITY SUBUNIT"/>
    <property type="match status" value="1"/>
</dbReference>
<dbReference type="InterPro" id="IPR044946">
    <property type="entry name" value="Restrct_endonuc_typeI_TRD_sf"/>
</dbReference>
<sequence>MNAERLLQHYEQIADAPDAITRLRRFILDLAVRGKLVPQDFEDEPASELLKRIAEEKARLLKAGEIRTPKPLGAVVDAPFSIPSNWSWSQIAEIGIISPRNDAPDALETSFVPMPLIAAEYGVANRHEVRTWGEIKKGYTHFAEGDVGLAKITPCFENGKSTVFRNLTGGIGSGTTELHVVRPLLVVADYILLFWKSPHFIETGIPKMTGTAGQKRVPTDYFANSPFPLAPLAEQHRIVAKVDELMALCDNLEAARTERETKRDRLAAASLARLNSPDPETFRDDARFVLDALQALTARPDQIKQLRQTILNLAVRGKLVSQDPADEPAEELLELITAERDALVRRKEIRREAPLEPVTARDCPHAIPSSWAWSRVGDAVLFTQYGSSQKSHASQNGVPVLTMGNIQDGSVIWGNEKRIPESSDDLPALYLKTSDLLYNRTNSAELVGKTGIYRGQNDVRTFASYLIRLRPSLLHSSPVYLNVAMNAPSFRETQIVPLIKKQTGQANVSGSALKNMLIPIPPLAEQHRIVAKFDELMAHCDQLETSLTIADETRRRLLDALLAEALAPVNAEALQEAAE</sequence>
<dbReference type="GO" id="GO:0003677">
    <property type="term" value="F:DNA binding"/>
    <property type="evidence" value="ECO:0007669"/>
    <property type="project" value="UniProtKB-KW"/>
</dbReference>
<dbReference type="Pfam" id="PF01420">
    <property type="entry name" value="Methylase_S"/>
    <property type="match status" value="1"/>
</dbReference>
<dbReference type="GO" id="GO:0004519">
    <property type="term" value="F:endonuclease activity"/>
    <property type="evidence" value="ECO:0007669"/>
    <property type="project" value="UniProtKB-KW"/>
</dbReference>
<dbReference type="EMBL" id="WUEY01000018">
    <property type="protein sequence ID" value="NEI73378.1"/>
    <property type="molecule type" value="Genomic_DNA"/>
</dbReference>
<evidence type="ECO:0000313" key="6">
    <source>
        <dbReference type="Proteomes" id="UP000483035"/>
    </source>
</evidence>
<evidence type="ECO:0000256" key="3">
    <source>
        <dbReference type="ARBA" id="ARBA00023125"/>
    </source>
</evidence>
<evidence type="ECO:0000256" key="1">
    <source>
        <dbReference type="ARBA" id="ARBA00010923"/>
    </source>
</evidence>
<feature type="domain" description="Type I restriction modification DNA specificity" evidence="4">
    <location>
        <begin position="387"/>
        <end position="546"/>
    </location>
</feature>
<dbReference type="SUPFAM" id="SSF116734">
    <property type="entry name" value="DNA methylase specificity domain"/>
    <property type="match status" value="2"/>
</dbReference>
<evidence type="ECO:0000259" key="4">
    <source>
        <dbReference type="Pfam" id="PF01420"/>
    </source>
</evidence>
<dbReference type="AlphaFoldDB" id="A0A6L9UFM1"/>
<keyword evidence="5" id="KW-0540">Nuclease</keyword>
<dbReference type="InterPro" id="IPR000055">
    <property type="entry name" value="Restrct_endonuc_typeI_TRD"/>
</dbReference>
<accession>A0A6L9UFM1</accession>
<dbReference type="CDD" id="cd17524">
    <property type="entry name" value="RMtype1_S_EcoUTORF5051P-TRD2-CR2_like"/>
    <property type="match status" value="1"/>
</dbReference>
<name>A0A6L9UFM1_9HYPH</name>
<dbReference type="RefSeq" id="WP_163991653.1">
    <property type="nucleotide sequence ID" value="NZ_WUEY01000018.1"/>
</dbReference>
<reference evidence="5 6" key="1">
    <citation type="submission" date="2019-12" db="EMBL/GenBank/DDBJ databases">
        <title>Rhizobium genotypes associated with high levels of biological nitrogen fixation by grain legumes in a temperate-maritime cropping system.</title>
        <authorList>
            <person name="Maluk M."/>
            <person name="Francesc Ferrando Molina F."/>
            <person name="Lopez Del Egido L."/>
            <person name="Lafos M."/>
            <person name="Langarica-Fuentes A."/>
            <person name="Gebre Yohannes G."/>
            <person name="Young M.W."/>
            <person name="Martin P."/>
            <person name="Gantlett R."/>
            <person name="Kenicer G."/>
            <person name="Hawes C."/>
            <person name="Begg G.S."/>
            <person name="Quilliam R.S."/>
            <person name="Squire G.R."/>
            <person name="Poole P.S."/>
            <person name="Young P.W."/>
            <person name="Iannetta P.M."/>
            <person name="James E.K."/>
        </authorList>
    </citation>
    <scope>NUCLEOTIDE SEQUENCE [LARGE SCALE GENOMIC DNA]</scope>
    <source>
        <strain evidence="5 6">JHI1118</strain>
    </source>
</reference>
<evidence type="ECO:0000256" key="2">
    <source>
        <dbReference type="ARBA" id="ARBA00022747"/>
    </source>
</evidence>
<proteinExistence type="inferred from homology"/>
<comment type="caution">
    <text evidence="5">The sequence shown here is derived from an EMBL/GenBank/DDBJ whole genome shotgun (WGS) entry which is preliminary data.</text>
</comment>
<keyword evidence="5" id="KW-0255">Endonuclease</keyword>
<dbReference type="Gene3D" id="3.90.220.20">
    <property type="entry name" value="DNA methylase specificity domains"/>
    <property type="match status" value="2"/>
</dbReference>
<organism evidence="5 6">
    <name type="scientific">Rhizobium lusitanum</name>
    <dbReference type="NCBI Taxonomy" id="293958"/>
    <lineage>
        <taxon>Bacteria</taxon>
        <taxon>Pseudomonadati</taxon>
        <taxon>Pseudomonadota</taxon>
        <taxon>Alphaproteobacteria</taxon>
        <taxon>Hyphomicrobiales</taxon>
        <taxon>Rhizobiaceae</taxon>
        <taxon>Rhizobium/Agrobacterium group</taxon>
        <taxon>Rhizobium</taxon>
    </lineage>
</organism>
<dbReference type="Proteomes" id="UP000483035">
    <property type="component" value="Unassembled WGS sequence"/>
</dbReference>
<dbReference type="GO" id="GO:0009307">
    <property type="term" value="P:DNA restriction-modification system"/>
    <property type="evidence" value="ECO:0007669"/>
    <property type="project" value="UniProtKB-KW"/>
</dbReference>